<organism evidence="2 3">
    <name type="scientific">Thlaspi arvense</name>
    <name type="common">Field penny-cress</name>
    <dbReference type="NCBI Taxonomy" id="13288"/>
    <lineage>
        <taxon>Eukaryota</taxon>
        <taxon>Viridiplantae</taxon>
        <taxon>Streptophyta</taxon>
        <taxon>Embryophyta</taxon>
        <taxon>Tracheophyta</taxon>
        <taxon>Spermatophyta</taxon>
        <taxon>Magnoliopsida</taxon>
        <taxon>eudicotyledons</taxon>
        <taxon>Gunneridae</taxon>
        <taxon>Pentapetalae</taxon>
        <taxon>rosids</taxon>
        <taxon>malvids</taxon>
        <taxon>Brassicales</taxon>
        <taxon>Brassicaceae</taxon>
        <taxon>Thlaspideae</taxon>
        <taxon>Thlaspi</taxon>
    </lineage>
</organism>
<reference evidence="2 3" key="1">
    <citation type="submission" date="2022-03" db="EMBL/GenBank/DDBJ databases">
        <authorList>
            <person name="Nunn A."/>
            <person name="Chopra R."/>
            <person name="Nunn A."/>
            <person name="Contreras Garrido A."/>
        </authorList>
    </citation>
    <scope>NUCLEOTIDE SEQUENCE [LARGE SCALE GENOMIC DNA]</scope>
</reference>
<keyword evidence="1" id="KW-1133">Transmembrane helix</keyword>
<protein>
    <submittedName>
        <fullName evidence="2">Uncharacterized protein</fullName>
    </submittedName>
</protein>
<keyword evidence="3" id="KW-1185">Reference proteome</keyword>
<keyword evidence="1" id="KW-0472">Membrane</keyword>
<proteinExistence type="predicted"/>
<feature type="transmembrane region" description="Helical" evidence="1">
    <location>
        <begin position="35"/>
        <end position="57"/>
    </location>
</feature>
<dbReference type="EMBL" id="CAJVSB020000870">
    <property type="protein sequence ID" value="CAH2075695.1"/>
    <property type="molecule type" value="Genomic_DNA"/>
</dbReference>
<dbReference type="Proteomes" id="UP000836841">
    <property type="component" value="Unassembled WGS sequence"/>
</dbReference>
<sequence length="96" mass="10746">MTQNTYSGILLWSSLAPFTFPRTERMEFKLCFQGLWLGIMIGSALQAFLFQAIIPCVRIGRSKLGRQGTEFMLPASQPTWQHKAASFCLGLELGTT</sequence>
<evidence type="ECO:0000313" key="2">
    <source>
        <dbReference type="EMBL" id="CAH2075695.1"/>
    </source>
</evidence>
<evidence type="ECO:0000313" key="3">
    <source>
        <dbReference type="Proteomes" id="UP000836841"/>
    </source>
</evidence>
<name>A0AAU9SZV3_THLAR</name>
<dbReference type="AlphaFoldDB" id="A0AAU9SZV3"/>
<accession>A0AAU9SZV3</accession>
<evidence type="ECO:0000256" key="1">
    <source>
        <dbReference type="SAM" id="Phobius"/>
    </source>
</evidence>
<gene>
    <name evidence="2" type="ORF">TAV2_LOCUS22391</name>
</gene>
<keyword evidence="1" id="KW-0812">Transmembrane</keyword>
<comment type="caution">
    <text evidence="2">The sequence shown here is derived from an EMBL/GenBank/DDBJ whole genome shotgun (WGS) entry which is preliminary data.</text>
</comment>